<evidence type="ECO:0000313" key="2">
    <source>
        <dbReference type="EMBL" id="EUA42346.1"/>
    </source>
</evidence>
<gene>
    <name evidence="2" type="ORF">I553_6206</name>
</gene>
<organism evidence="2">
    <name type="scientific">Mycobacterium xenopi 4042</name>
    <dbReference type="NCBI Taxonomy" id="1299334"/>
    <lineage>
        <taxon>Bacteria</taxon>
        <taxon>Bacillati</taxon>
        <taxon>Actinomycetota</taxon>
        <taxon>Actinomycetes</taxon>
        <taxon>Mycobacteriales</taxon>
        <taxon>Mycobacteriaceae</taxon>
        <taxon>Mycobacterium</taxon>
    </lineage>
</organism>
<proteinExistence type="predicted"/>
<evidence type="ECO:0000256" key="1">
    <source>
        <dbReference type="SAM" id="MobiDB-lite"/>
    </source>
</evidence>
<accession>X8BFX3</accession>
<comment type="caution">
    <text evidence="2">The sequence shown here is derived from an EMBL/GenBank/DDBJ whole genome shotgun (WGS) entry which is preliminary data.</text>
</comment>
<dbReference type="AlphaFoldDB" id="X8BFX3"/>
<feature type="compositionally biased region" description="Polar residues" evidence="1">
    <location>
        <begin position="153"/>
        <end position="165"/>
    </location>
</feature>
<protein>
    <submittedName>
        <fullName evidence="2">Uncharacterized protein</fullName>
    </submittedName>
</protein>
<reference evidence="2" key="1">
    <citation type="submission" date="2014-01" db="EMBL/GenBank/DDBJ databases">
        <authorList>
            <person name="Brown-Elliot B."/>
            <person name="Wallace R."/>
            <person name="Lenaerts A."/>
            <person name="Ordway D."/>
            <person name="DeGroote M.A."/>
            <person name="Parker T."/>
            <person name="Sizemore C."/>
            <person name="Tallon L.J."/>
            <person name="Sadzewicz L.K."/>
            <person name="Sengamalay N."/>
            <person name="Fraser C.M."/>
            <person name="Hine E."/>
            <person name="Shefchek K.A."/>
            <person name="Das S.P."/>
            <person name="Tettelin H."/>
        </authorList>
    </citation>
    <scope>NUCLEOTIDE SEQUENCE [LARGE SCALE GENOMIC DNA]</scope>
    <source>
        <strain evidence="2">4042</strain>
    </source>
</reference>
<feature type="region of interest" description="Disordered" evidence="1">
    <location>
        <begin position="153"/>
        <end position="175"/>
    </location>
</feature>
<name>X8BFX3_MYCXE</name>
<dbReference type="EMBL" id="JAOB01000042">
    <property type="protein sequence ID" value="EUA42346.1"/>
    <property type="molecule type" value="Genomic_DNA"/>
</dbReference>
<sequence length="175" mass="18904">MPGVSEGWPTLSELKASTFDHLGQFADFCDRISGKGEKALEQIARDVRRPGDVEWEGAAADAAVTQAEMDVVKARRFCGACLTPRRSPGGAKTLWRLQSASPSTPWMTPNATASRSAKTTVCAIPCRPQPARSWLSVRVRLKRMQVSSATVSATWSPTTRVSLPNSKRPPHIGGS</sequence>